<dbReference type="EMBL" id="KN881630">
    <property type="protein sequence ID" value="KIY52665.1"/>
    <property type="molecule type" value="Genomic_DNA"/>
</dbReference>
<name>A0A0D7ALA6_9AGAR</name>
<keyword evidence="1" id="KW-0812">Transmembrane</keyword>
<keyword evidence="3" id="KW-1185">Reference proteome</keyword>
<protein>
    <submittedName>
        <fullName evidence="2">Uncharacterized protein</fullName>
    </submittedName>
</protein>
<evidence type="ECO:0000256" key="1">
    <source>
        <dbReference type="SAM" id="Phobius"/>
    </source>
</evidence>
<sequence length="272" mass="29655">MSALCPKLSVSVRSLLVASKAAPHCCAYKLLTPTRGSPRHLAVPSVFPTVETMSPIPFIIYHVSRSMTFVVVIKGFALQNFTPMNTCVVVGQSSTLHQILQPSIRPRLDSHRGVASRGSIHNSLTRHSCAYTPCYAGLWDIKSAYACIKTGRTSPLWTPTVWILVLPPVRVLRLTHLPIPVHVLLSPSGSFGCLPALISLSAFTTLSTRVLGRPHVGLCFWIDTTTVVKCTLYQPWVFLGRNAQMLIYLVVVEGIFAIVLQLALVCGVLVSA</sequence>
<organism evidence="2 3">
    <name type="scientific">Fistulina hepatica ATCC 64428</name>
    <dbReference type="NCBI Taxonomy" id="1128425"/>
    <lineage>
        <taxon>Eukaryota</taxon>
        <taxon>Fungi</taxon>
        <taxon>Dikarya</taxon>
        <taxon>Basidiomycota</taxon>
        <taxon>Agaricomycotina</taxon>
        <taxon>Agaricomycetes</taxon>
        <taxon>Agaricomycetidae</taxon>
        <taxon>Agaricales</taxon>
        <taxon>Fistulinaceae</taxon>
        <taxon>Fistulina</taxon>
    </lineage>
</organism>
<keyword evidence="1" id="KW-0472">Membrane</keyword>
<dbReference type="AlphaFoldDB" id="A0A0D7ALA6"/>
<evidence type="ECO:0000313" key="2">
    <source>
        <dbReference type="EMBL" id="KIY52665.1"/>
    </source>
</evidence>
<evidence type="ECO:0000313" key="3">
    <source>
        <dbReference type="Proteomes" id="UP000054144"/>
    </source>
</evidence>
<gene>
    <name evidence="2" type="ORF">FISHEDRAFT_55659</name>
</gene>
<accession>A0A0D7ALA6</accession>
<keyword evidence="1" id="KW-1133">Transmembrane helix</keyword>
<dbReference type="Proteomes" id="UP000054144">
    <property type="component" value="Unassembled WGS sequence"/>
</dbReference>
<feature type="transmembrane region" description="Helical" evidence="1">
    <location>
        <begin position="246"/>
        <end position="270"/>
    </location>
</feature>
<reference evidence="2 3" key="1">
    <citation type="journal article" date="2015" name="Fungal Genet. Biol.">
        <title>Evolution of novel wood decay mechanisms in Agaricales revealed by the genome sequences of Fistulina hepatica and Cylindrobasidium torrendii.</title>
        <authorList>
            <person name="Floudas D."/>
            <person name="Held B.W."/>
            <person name="Riley R."/>
            <person name="Nagy L.G."/>
            <person name="Koehler G."/>
            <person name="Ransdell A.S."/>
            <person name="Younus H."/>
            <person name="Chow J."/>
            <person name="Chiniquy J."/>
            <person name="Lipzen A."/>
            <person name="Tritt A."/>
            <person name="Sun H."/>
            <person name="Haridas S."/>
            <person name="LaButti K."/>
            <person name="Ohm R.A."/>
            <person name="Kues U."/>
            <person name="Blanchette R.A."/>
            <person name="Grigoriev I.V."/>
            <person name="Minto R.E."/>
            <person name="Hibbett D.S."/>
        </authorList>
    </citation>
    <scope>NUCLEOTIDE SEQUENCE [LARGE SCALE GENOMIC DNA]</scope>
    <source>
        <strain evidence="2 3">ATCC 64428</strain>
    </source>
</reference>
<proteinExistence type="predicted"/>